<reference evidence="4 5" key="1">
    <citation type="submission" date="2018-07" db="EMBL/GenBank/DDBJ databases">
        <title>Bacillus sp. YLB-04 draft genome sequence.</title>
        <authorList>
            <person name="Yu L."/>
            <person name="Tang X."/>
        </authorList>
    </citation>
    <scope>NUCLEOTIDE SEQUENCE [LARGE SCALE GENOMIC DNA]</scope>
    <source>
        <strain evidence="4 5">YLB-04</strain>
    </source>
</reference>
<protein>
    <submittedName>
        <fullName evidence="4">GNAT family N-acetyltransferase</fullName>
    </submittedName>
</protein>
<dbReference type="CDD" id="cd04301">
    <property type="entry name" value="NAT_SF"/>
    <property type="match status" value="1"/>
</dbReference>
<keyword evidence="2" id="KW-0012">Acyltransferase</keyword>
<gene>
    <name evidence="4" type="ORF">DRW41_01830</name>
</gene>
<dbReference type="PROSITE" id="PS51186">
    <property type="entry name" value="GNAT"/>
    <property type="match status" value="1"/>
</dbReference>
<evidence type="ECO:0000313" key="4">
    <source>
        <dbReference type="EMBL" id="RDU38330.1"/>
    </source>
</evidence>
<sequence length="303" mass="34084">MENKVYGGERMVEIKRLTDCTFNEALTAWNTGFEEYFVNLTMDIETFLRRFPAEDLSPSMSVVAFVDGEPAGLIVNGIRTIKGVKTAWNGGTAVAVKFRKKGVGRALMQATLDLYKQEGVQLAMLEAIKGNDKAITLYESLGYETVDELEFLELKGKLAESPFPDRKGFSVKKAYPAQVGNLSFYKGGNPWQTHWQSAKDAEAIIMSDENGKDVGYAYFKKAFNGEGVHISTTLCQCEADESREDAKEILQALLMQVFGSFEEDIRRVVLNLPKERSRLTHETLKDIGFTPFAYQVMMNREME</sequence>
<accession>A0A3D8GV40</accession>
<dbReference type="EMBL" id="QNQT01000001">
    <property type="protein sequence ID" value="RDU38330.1"/>
    <property type="molecule type" value="Genomic_DNA"/>
</dbReference>
<name>A0A3D8GV40_9BACI</name>
<proteinExistence type="predicted"/>
<dbReference type="Pfam" id="PF00583">
    <property type="entry name" value="Acetyltransf_1"/>
    <property type="match status" value="1"/>
</dbReference>
<dbReference type="InterPro" id="IPR050680">
    <property type="entry name" value="YpeA/RimI_acetyltransf"/>
</dbReference>
<dbReference type="Proteomes" id="UP000257144">
    <property type="component" value="Unassembled WGS sequence"/>
</dbReference>
<keyword evidence="1 4" id="KW-0808">Transferase</keyword>
<dbReference type="InterPro" id="IPR016181">
    <property type="entry name" value="Acyl_CoA_acyltransferase"/>
</dbReference>
<evidence type="ECO:0000256" key="1">
    <source>
        <dbReference type="ARBA" id="ARBA00022679"/>
    </source>
</evidence>
<dbReference type="GO" id="GO:0016747">
    <property type="term" value="F:acyltransferase activity, transferring groups other than amino-acyl groups"/>
    <property type="evidence" value="ECO:0007669"/>
    <property type="project" value="InterPro"/>
</dbReference>
<dbReference type="Gene3D" id="3.40.630.30">
    <property type="match status" value="1"/>
</dbReference>
<dbReference type="OrthoDB" id="4228396at2"/>
<dbReference type="PANTHER" id="PTHR43420">
    <property type="entry name" value="ACETYLTRANSFERASE"/>
    <property type="match status" value="1"/>
</dbReference>
<keyword evidence="5" id="KW-1185">Reference proteome</keyword>
<organism evidence="4 5">
    <name type="scientific">Neobacillus piezotolerans</name>
    <dbReference type="NCBI Taxonomy" id="2259171"/>
    <lineage>
        <taxon>Bacteria</taxon>
        <taxon>Bacillati</taxon>
        <taxon>Bacillota</taxon>
        <taxon>Bacilli</taxon>
        <taxon>Bacillales</taxon>
        <taxon>Bacillaceae</taxon>
        <taxon>Neobacillus</taxon>
    </lineage>
</organism>
<evidence type="ECO:0000256" key="2">
    <source>
        <dbReference type="ARBA" id="ARBA00023315"/>
    </source>
</evidence>
<feature type="domain" description="N-acetyltransferase" evidence="3">
    <location>
        <begin position="12"/>
        <end position="164"/>
    </location>
</feature>
<evidence type="ECO:0000313" key="5">
    <source>
        <dbReference type="Proteomes" id="UP000257144"/>
    </source>
</evidence>
<comment type="caution">
    <text evidence="4">The sequence shown here is derived from an EMBL/GenBank/DDBJ whole genome shotgun (WGS) entry which is preliminary data.</text>
</comment>
<dbReference type="AlphaFoldDB" id="A0A3D8GV40"/>
<evidence type="ECO:0000259" key="3">
    <source>
        <dbReference type="PROSITE" id="PS51186"/>
    </source>
</evidence>
<dbReference type="InterPro" id="IPR000182">
    <property type="entry name" value="GNAT_dom"/>
</dbReference>
<dbReference type="SUPFAM" id="SSF55729">
    <property type="entry name" value="Acyl-CoA N-acyltransferases (Nat)"/>
    <property type="match status" value="1"/>
</dbReference>